<dbReference type="InterPro" id="IPR017441">
    <property type="entry name" value="Protein_kinase_ATP_BS"/>
</dbReference>
<dbReference type="InterPro" id="IPR003527">
    <property type="entry name" value="MAP_kinase_CS"/>
</dbReference>
<dbReference type="Pfam" id="PF00069">
    <property type="entry name" value="Pkinase"/>
    <property type="match status" value="1"/>
</dbReference>
<evidence type="ECO:0000256" key="12">
    <source>
        <dbReference type="ARBA" id="ARBA00047592"/>
    </source>
</evidence>
<feature type="region of interest" description="Disordered" evidence="16">
    <location>
        <begin position="495"/>
        <end position="550"/>
    </location>
</feature>
<evidence type="ECO:0000313" key="19">
    <source>
        <dbReference type="EMBL" id="KAK8511518.1"/>
    </source>
</evidence>
<evidence type="ECO:0000256" key="10">
    <source>
        <dbReference type="ARBA" id="ARBA00023163"/>
    </source>
</evidence>
<evidence type="ECO:0000256" key="8">
    <source>
        <dbReference type="ARBA" id="ARBA00023015"/>
    </source>
</evidence>
<reference evidence="19 20" key="1">
    <citation type="journal article" date="2024" name="G3 (Bethesda)">
        <title>Genome assembly of Hibiscus sabdariffa L. provides insights into metabolisms of medicinal natural products.</title>
        <authorList>
            <person name="Kim T."/>
        </authorList>
    </citation>
    <scope>NUCLEOTIDE SEQUENCE [LARGE SCALE GENOMIC DNA]</scope>
    <source>
        <strain evidence="19">TK-2024</strain>
        <tissue evidence="19">Old leaves</tissue>
    </source>
</reference>
<keyword evidence="7 14" id="KW-0067">ATP-binding</keyword>
<comment type="caution">
    <text evidence="19">The sequence shown here is derived from an EMBL/GenBank/DDBJ whole genome shotgun (WGS) entry which is preliminary data.</text>
</comment>
<evidence type="ECO:0000256" key="13">
    <source>
        <dbReference type="ARBA" id="ARBA00048312"/>
    </source>
</evidence>
<keyword evidence="5 14" id="KW-0547">Nucleotide-binding</keyword>
<dbReference type="PROSITE" id="PS50863">
    <property type="entry name" value="B3"/>
    <property type="match status" value="3"/>
</dbReference>
<accession>A0ABR2BWL4</accession>
<keyword evidence="6 15" id="KW-0418">Kinase</keyword>
<dbReference type="PROSITE" id="PS50011">
    <property type="entry name" value="PROTEIN_KINASE_DOM"/>
    <property type="match status" value="1"/>
</dbReference>
<comment type="activity regulation">
    <text evidence="15">Activated by threonine and tyrosine phosphorylation.</text>
</comment>
<evidence type="ECO:0000313" key="20">
    <source>
        <dbReference type="Proteomes" id="UP001472677"/>
    </source>
</evidence>
<feature type="domain" description="Protein kinase" evidence="17">
    <location>
        <begin position="32"/>
        <end position="319"/>
    </location>
</feature>
<feature type="domain" description="TF-B3" evidence="18">
    <location>
        <begin position="383"/>
        <end position="476"/>
    </location>
</feature>
<keyword evidence="11" id="KW-0539">Nucleus</keyword>
<dbReference type="EC" id="2.7.11.24" evidence="15"/>
<organism evidence="19 20">
    <name type="scientific">Hibiscus sabdariffa</name>
    <name type="common">roselle</name>
    <dbReference type="NCBI Taxonomy" id="183260"/>
    <lineage>
        <taxon>Eukaryota</taxon>
        <taxon>Viridiplantae</taxon>
        <taxon>Streptophyta</taxon>
        <taxon>Embryophyta</taxon>
        <taxon>Tracheophyta</taxon>
        <taxon>Spermatophyta</taxon>
        <taxon>Magnoliopsida</taxon>
        <taxon>eudicotyledons</taxon>
        <taxon>Gunneridae</taxon>
        <taxon>Pentapetalae</taxon>
        <taxon>rosids</taxon>
        <taxon>malvids</taxon>
        <taxon>Malvales</taxon>
        <taxon>Malvaceae</taxon>
        <taxon>Malvoideae</taxon>
        <taxon>Hibiscus</taxon>
    </lineage>
</organism>
<gene>
    <name evidence="19" type="ORF">V6N12_038120</name>
</gene>
<keyword evidence="10" id="KW-0804">Transcription</keyword>
<evidence type="ECO:0000259" key="18">
    <source>
        <dbReference type="PROSITE" id="PS50863"/>
    </source>
</evidence>
<dbReference type="InterPro" id="IPR008271">
    <property type="entry name" value="Ser/Thr_kinase_AS"/>
</dbReference>
<protein>
    <recommendedName>
        <fullName evidence="15">Mitogen-activated protein kinase</fullName>
        <ecNumber evidence="15">2.7.11.24</ecNumber>
    </recommendedName>
</protein>
<comment type="cofactor">
    <cofactor evidence="15">
        <name>Mg(2+)</name>
        <dbReference type="ChEBI" id="CHEBI:18420"/>
    </cofactor>
</comment>
<evidence type="ECO:0000259" key="17">
    <source>
        <dbReference type="PROSITE" id="PS50011"/>
    </source>
</evidence>
<dbReference type="PROSITE" id="PS00108">
    <property type="entry name" value="PROTEIN_KINASE_ST"/>
    <property type="match status" value="1"/>
</dbReference>
<dbReference type="Pfam" id="PF02362">
    <property type="entry name" value="B3"/>
    <property type="match status" value="3"/>
</dbReference>
<evidence type="ECO:0000256" key="15">
    <source>
        <dbReference type="RuleBase" id="RU361165"/>
    </source>
</evidence>
<evidence type="ECO:0000256" key="1">
    <source>
        <dbReference type="ARBA" id="ARBA00004123"/>
    </source>
</evidence>
<evidence type="ECO:0000256" key="3">
    <source>
        <dbReference type="ARBA" id="ARBA00022527"/>
    </source>
</evidence>
<dbReference type="SUPFAM" id="SSF56112">
    <property type="entry name" value="Protein kinase-like (PK-like)"/>
    <property type="match status" value="1"/>
</dbReference>
<keyword evidence="20" id="KW-1185">Reference proteome</keyword>
<feature type="domain" description="TF-B3" evidence="18">
    <location>
        <begin position="597"/>
        <end position="693"/>
    </location>
</feature>
<dbReference type="PROSITE" id="PS01351">
    <property type="entry name" value="MAPK"/>
    <property type="match status" value="1"/>
</dbReference>
<dbReference type="InterPro" id="IPR011009">
    <property type="entry name" value="Kinase-like_dom_sf"/>
</dbReference>
<feature type="binding site" evidence="14">
    <location>
        <position position="62"/>
    </location>
    <ligand>
        <name>ATP</name>
        <dbReference type="ChEBI" id="CHEBI:30616"/>
    </ligand>
</feature>
<evidence type="ECO:0000256" key="4">
    <source>
        <dbReference type="ARBA" id="ARBA00022679"/>
    </source>
</evidence>
<feature type="compositionally biased region" description="Polar residues" evidence="16">
    <location>
        <begin position="505"/>
        <end position="532"/>
    </location>
</feature>
<name>A0ABR2BWL4_9ROSI</name>
<keyword evidence="15" id="KW-0460">Magnesium</keyword>
<feature type="region of interest" description="Disordered" evidence="16">
    <location>
        <begin position="969"/>
        <end position="996"/>
    </location>
</feature>
<dbReference type="PANTHER" id="PTHR24055">
    <property type="entry name" value="MITOGEN-ACTIVATED PROTEIN KINASE"/>
    <property type="match status" value="1"/>
</dbReference>
<dbReference type="InterPro" id="IPR003340">
    <property type="entry name" value="B3_DNA-bd"/>
</dbReference>
<evidence type="ECO:0000256" key="5">
    <source>
        <dbReference type="ARBA" id="ARBA00022741"/>
    </source>
</evidence>
<feature type="domain" description="TF-B3" evidence="18">
    <location>
        <begin position="809"/>
        <end position="906"/>
    </location>
</feature>
<evidence type="ECO:0000256" key="16">
    <source>
        <dbReference type="SAM" id="MobiDB-lite"/>
    </source>
</evidence>
<dbReference type="PROSITE" id="PS00107">
    <property type="entry name" value="PROTEIN_KINASE_ATP"/>
    <property type="match status" value="1"/>
</dbReference>
<dbReference type="InterPro" id="IPR000719">
    <property type="entry name" value="Prot_kinase_dom"/>
</dbReference>
<comment type="subcellular location">
    <subcellularLocation>
        <location evidence="1">Nucleus</location>
    </subcellularLocation>
</comment>
<dbReference type="Gene3D" id="2.40.330.10">
    <property type="entry name" value="DNA-binding pseudobarrel domain"/>
    <property type="match status" value="3"/>
</dbReference>
<evidence type="ECO:0000256" key="9">
    <source>
        <dbReference type="ARBA" id="ARBA00023125"/>
    </source>
</evidence>
<keyword evidence="3 15" id="KW-0723">Serine/threonine-protein kinase</keyword>
<dbReference type="SMART" id="SM00220">
    <property type="entry name" value="S_TKc"/>
    <property type="match status" value="1"/>
</dbReference>
<dbReference type="InterPro" id="IPR015300">
    <property type="entry name" value="DNA-bd_pseudobarrel_sf"/>
</dbReference>
<comment type="catalytic activity">
    <reaction evidence="12 15">
        <text>L-threonyl-[protein] + ATP = O-phospho-L-threonyl-[protein] + ADP + H(+)</text>
        <dbReference type="Rhea" id="RHEA:46608"/>
        <dbReference type="Rhea" id="RHEA-COMP:11060"/>
        <dbReference type="Rhea" id="RHEA-COMP:11605"/>
        <dbReference type="ChEBI" id="CHEBI:15378"/>
        <dbReference type="ChEBI" id="CHEBI:30013"/>
        <dbReference type="ChEBI" id="CHEBI:30616"/>
        <dbReference type="ChEBI" id="CHEBI:61977"/>
        <dbReference type="ChEBI" id="CHEBI:456216"/>
        <dbReference type="EC" id="2.7.11.24"/>
    </reaction>
</comment>
<evidence type="ECO:0000256" key="7">
    <source>
        <dbReference type="ARBA" id="ARBA00022840"/>
    </source>
</evidence>
<evidence type="ECO:0000256" key="6">
    <source>
        <dbReference type="ARBA" id="ARBA00022777"/>
    </source>
</evidence>
<comment type="catalytic activity">
    <reaction evidence="13">
        <text>L-seryl-[protein] + ATP = O-phospho-L-seryl-[protein] + ADP + H(+)</text>
        <dbReference type="Rhea" id="RHEA:17989"/>
        <dbReference type="Rhea" id="RHEA-COMP:9863"/>
        <dbReference type="Rhea" id="RHEA-COMP:11604"/>
        <dbReference type="ChEBI" id="CHEBI:15378"/>
        <dbReference type="ChEBI" id="CHEBI:29999"/>
        <dbReference type="ChEBI" id="CHEBI:30616"/>
        <dbReference type="ChEBI" id="CHEBI:83421"/>
        <dbReference type="ChEBI" id="CHEBI:456216"/>
        <dbReference type="EC" id="2.7.11.24"/>
    </reaction>
</comment>
<keyword evidence="9" id="KW-0238">DNA-binding</keyword>
<feature type="compositionally biased region" description="Polar residues" evidence="16">
    <location>
        <begin position="977"/>
        <end position="995"/>
    </location>
</feature>
<evidence type="ECO:0000256" key="14">
    <source>
        <dbReference type="PROSITE-ProRule" id="PRU10141"/>
    </source>
</evidence>
<dbReference type="Gene3D" id="3.30.200.20">
    <property type="entry name" value="Phosphorylase Kinase, domain 1"/>
    <property type="match status" value="1"/>
</dbReference>
<comment type="similarity">
    <text evidence="15">Belongs to the protein kinase superfamily. Ser/Thr protein kinase family. MAP kinase subfamily.</text>
</comment>
<dbReference type="Gene3D" id="1.10.510.10">
    <property type="entry name" value="Transferase(Phosphotransferase) domain 1"/>
    <property type="match status" value="1"/>
</dbReference>
<proteinExistence type="inferred from homology"/>
<dbReference type="EMBL" id="JBBPBM010000078">
    <property type="protein sequence ID" value="KAK8511518.1"/>
    <property type="molecule type" value="Genomic_DNA"/>
</dbReference>
<evidence type="ECO:0000256" key="2">
    <source>
        <dbReference type="ARBA" id="ARBA00008832"/>
    </source>
</evidence>
<dbReference type="SMART" id="SM01019">
    <property type="entry name" value="B3"/>
    <property type="match status" value="3"/>
</dbReference>
<keyword evidence="4 15" id="KW-0808">Transferase</keyword>
<dbReference type="CDD" id="cd10017">
    <property type="entry name" value="B3_DNA"/>
    <property type="match status" value="3"/>
</dbReference>
<comment type="similarity">
    <text evidence="2">Belongs to the protein kinase superfamily. CMGC Ser/Thr protein kinase family. MAP kinase subfamily.</text>
</comment>
<sequence length="1016" mass="115090">MATPVEAPNGVKPDGKHYYSMWQTLFEIDTKYVPIKPIGRGAYGVVCSSINMETNEKVAIKKINNVFENRVDALRTLRELKILRHIRHENVIALKDVMMPTQRTSFKDVYLVYELMDTDLHQIIKSPQPLSNDHCKYFIFQLLRGVKYLHSANILHRDLKPGNLLVNANCDLKICDFGLARTSRGNEQFMTEYVVTRWYRAPELLLCCDNYGTSIDVWSVGCIFAEILGRKPIFPGTECLNQLKLIINVLGSQQEADLQFIDNPKAQRYIKSLPYSRGVHFSHLYPQADPLAIDLLQRMLVFDPSKRITVTEALLHPYLSGLYEPRCNPPARVPIDLEIDENMGEPMIREMMWTEMLHYHPEAASANMLRDNNQSIFTSNSSLFFKIILQETVRDGILGIPRKFVRKYGNQLSSPVKLEVPSGAIWQVELTKSDERVGLQKGWREFAEHYSLELGSFLVFRYQGNGRFHVLVFDRSASEIEYPCRKNKEKSDLPCPLAQKKMRTDSSYKTGTNSKLADLSLHTSPDAPSSSKIKLGNLEKNEKSHSSTGKVDGVGGISACRSLKTEILSCSQRLTDTENAHAIQIASAFKSTENPVFMVAMRPSSVSNSYQMVIPLDFAREFLPMHKCNLTLRNSSGKTWPVKFYVNAGKRQQAQLYGGWREFVQDNHLNVGDICVFELIKHLEILMEVHIYPVVENESKACRPQAYKSIGGRVKIKSMVCVKDTKPGCNSGMNSKLEVLSSGISSAGSKSGRINLGNLKKVEKSPGQLDAQRSVKTDVFSCLQRLTAVEKAHAVQIASAFKSTGNPVFMVVMQRSFVRDKYRMCVPSHFAREFLTMHKCSLTLCNSAGKTWLAKYFCNPKYKNLKARLYGGWREFVEDNHIGIGDICIFELMKHPEIFMKVVMYPVAESTRKPCKPLAHRSIAGRVKTRSLVGDTEPNCQRDPCSSSSREFKDSNDLYIEILDDTPLNRKTKKKSTSPSFQPRKMIQTNPSGSVQAKGIKLETEVQEFPILNKSR</sequence>
<dbReference type="InterPro" id="IPR050117">
    <property type="entry name" value="MAPK"/>
</dbReference>
<dbReference type="CDD" id="cd07858">
    <property type="entry name" value="STKc_TEY_MAPK"/>
    <property type="match status" value="1"/>
</dbReference>
<dbReference type="Proteomes" id="UP001472677">
    <property type="component" value="Unassembled WGS sequence"/>
</dbReference>
<keyword evidence="8" id="KW-0805">Transcription regulation</keyword>
<dbReference type="SUPFAM" id="SSF101936">
    <property type="entry name" value="DNA-binding pseudobarrel domain"/>
    <property type="match status" value="3"/>
</dbReference>
<evidence type="ECO:0000256" key="11">
    <source>
        <dbReference type="ARBA" id="ARBA00023242"/>
    </source>
</evidence>